<gene>
    <name evidence="1" type="ORF">GQ466_23195</name>
</gene>
<keyword evidence="2" id="KW-1185">Reference proteome</keyword>
<dbReference type="OrthoDB" id="3694146at2"/>
<name>A0A6I4WB82_9ACTN</name>
<accession>A0A6I4WB82</accession>
<dbReference type="AlphaFoldDB" id="A0A6I4WB82"/>
<organism evidence="1 2">
    <name type="scientific">Actinomadura rayongensis</name>
    <dbReference type="NCBI Taxonomy" id="1429076"/>
    <lineage>
        <taxon>Bacteria</taxon>
        <taxon>Bacillati</taxon>
        <taxon>Actinomycetota</taxon>
        <taxon>Actinomycetes</taxon>
        <taxon>Streptosporangiales</taxon>
        <taxon>Thermomonosporaceae</taxon>
        <taxon>Actinomadura</taxon>
    </lineage>
</organism>
<evidence type="ECO:0000313" key="1">
    <source>
        <dbReference type="EMBL" id="MXQ66928.1"/>
    </source>
</evidence>
<evidence type="ECO:0000313" key="2">
    <source>
        <dbReference type="Proteomes" id="UP000431901"/>
    </source>
</evidence>
<proteinExistence type="predicted"/>
<dbReference type="Proteomes" id="UP000431901">
    <property type="component" value="Unassembled WGS sequence"/>
</dbReference>
<protein>
    <submittedName>
        <fullName evidence="1">Uncharacterized protein</fullName>
    </submittedName>
</protein>
<reference evidence="1 2" key="1">
    <citation type="submission" date="2019-12" db="EMBL/GenBank/DDBJ databases">
        <title>Nocardia macrotermitis sp. nov. and Nocardia aurantia sp. nov., isolated from the gut of the fungus growing-termite Macrotermes natalensis.</title>
        <authorList>
            <person name="Christine B."/>
            <person name="Rene B."/>
        </authorList>
    </citation>
    <scope>NUCLEOTIDE SEQUENCE [LARGE SCALE GENOMIC DNA]</scope>
    <source>
        <strain evidence="1 2">DSM 102126</strain>
    </source>
</reference>
<comment type="caution">
    <text evidence="1">The sequence shown here is derived from an EMBL/GenBank/DDBJ whole genome shotgun (WGS) entry which is preliminary data.</text>
</comment>
<dbReference type="EMBL" id="WUTW01000005">
    <property type="protein sequence ID" value="MXQ66928.1"/>
    <property type="molecule type" value="Genomic_DNA"/>
</dbReference>
<sequence length="84" mass="9201">MTVADDEKPIAIGEALPGIEVLPLPERWTALGGIVLVKCLDEEGHPSWAFRTTDGFSDEELLGALTIRTDMLRRDCLAAYEEGD</sequence>